<keyword evidence="6 13" id="KW-0808">Transferase</keyword>
<keyword evidence="5" id="KW-0597">Phosphoprotein</keyword>
<keyword evidence="11" id="KW-0472">Membrane</keyword>
<evidence type="ECO:0000256" key="7">
    <source>
        <dbReference type="ARBA" id="ARBA00022741"/>
    </source>
</evidence>
<sequence>MSTQTWPVSLFLSPRLGTSIWLLQLRWMAVLGQLITVAAAWGLLEFGLPLGPLLGLIALTACTNLGYGLWLRKIRRRATEGDSSGSATWSGSPLAAHRVASGLMLLDIGTLTAMLFFSGGATNPFALFFFVNLAVGGVILRPLWAWSLTALAILGYSLLLRYFYPIPALTLRDSPLEHSVTTIGVLVAFATCAIVITFFVTQTAGELTRQQEQLRKAEQEQRRHRQLEGLTTLAAGAAHELATPLSTIDVVVRELQRHLEECQTPPSVKQDLQLIDSELESCRQILVRMRAAAGDQTGQSWDRTTVEDLIDATLEGVRDPHRVDVVDGPVTVEQQALWLPQEAVAQAIRNLIHNGLDAAGVDGRVQISTRLDDGSVVLEISDNGSGMSEHILGRIGEPFFTTKEPGRGMGLGLYLTRNVISRLGGRMEFKSHTNQGTTVSVRLPIADSTA</sequence>
<protein>
    <recommendedName>
        <fullName evidence="3">histidine kinase</fullName>
        <ecNumber evidence="3">2.7.13.3</ecNumber>
    </recommendedName>
</protein>
<dbReference type="InterPro" id="IPR004358">
    <property type="entry name" value="Sig_transdc_His_kin-like_C"/>
</dbReference>
<dbReference type="PROSITE" id="PS50109">
    <property type="entry name" value="HIS_KIN"/>
    <property type="match status" value="1"/>
</dbReference>
<feature type="transmembrane region" description="Helical" evidence="11">
    <location>
        <begin position="176"/>
        <end position="200"/>
    </location>
</feature>
<gene>
    <name evidence="13" type="primary">regB</name>
    <name evidence="13" type="ORF">UC8_35800</name>
</gene>
<feature type="transmembrane region" description="Helical" evidence="11">
    <location>
        <begin position="143"/>
        <end position="164"/>
    </location>
</feature>
<evidence type="ECO:0000256" key="6">
    <source>
        <dbReference type="ARBA" id="ARBA00022679"/>
    </source>
</evidence>
<evidence type="ECO:0000256" key="8">
    <source>
        <dbReference type="ARBA" id="ARBA00022777"/>
    </source>
</evidence>
<dbReference type="OrthoDB" id="9785252at2"/>
<name>A0A5B9QWR9_9BACT</name>
<keyword evidence="11" id="KW-1133">Transmembrane helix</keyword>
<accession>A0A5B9QWR9</accession>
<keyword evidence="10" id="KW-0175">Coiled coil</keyword>
<feature type="domain" description="Histidine kinase" evidence="12">
    <location>
        <begin position="236"/>
        <end position="447"/>
    </location>
</feature>
<keyword evidence="9" id="KW-0067">ATP-binding</keyword>
<keyword evidence="4" id="KW-1003">Cell membrane</keyword>
<evidence type="ECO:0000313" key="14">
    <source>
        <dbReference type="Proteomes" id="UP000325286"/>
    </source>
</evidence>
<dbReference type="PANTHER" id="PTHR44936">
    <property type="entry name" value="SENSOR PROTEIN CREC"/>
    <property type="match status" value="1"/>
</dbReference>
<dbReference type="AlphaFoldDB" id="A0A5B9QWR9"/>
<dbReference type="Pfam" id="PF00512">
    <property type="entry name" value="HisKA"/>
    <property type="match status" value="1"/>
</dbReference>
<dbReference type="InterPro" id="IPR003594">
    <property type="entry name" value="HATPase_dom"/>
</dbReference>
<dbReference type="PRINTS" id="PR00344">
    <property type="entry name" value="BCTRLSENSOR"/>
</dbReference>
<evidence type="ECO:0000256" key="5">
    <source>
        <dbReference type="ARBA" id="ARBA00022553"/>
    </source>
</evidence>
<evidence type="ECO:0000256" key="10">
    <source>
        <dbReference type="SAM" id="Coils"/>
    </source>
</evidence>
<dbReference type="PANTHER" id="PTHR44936:SF10">
    <property type="entry name" value="SENSOR PROTEIN RSTB"/>
    <property type="match status" value="1"/>
</dbReference>
<evidence type="ECO:0000256" key="2">
    <source>
        <dbReference type="ARBA" id="ARBA00004651"/>
    </source>
</evidence>
<dbReference type="KEGG" id="rul:UC8_35800"/>
<dbReference type="Pfam" id="PF02518">
    <property type="entry name" value="HATPase_c"/>
    <property type="match status" value="1"/>
</dbReference>
<dbReference type="InterPro" id="IPR003661">
    <property type="entry name" value="HisK_dim/P_dom"/>
</dbReference>
<keyword evidence="8 13" id="KW-0418">Kinase</keyword>
<evidence type="ECO:0000256" key="4">
    <source>
        <dbReference type="ARBA" id="ARBA00022475"/>
    </source>
</evidence>
<dbReference type="GO" id="GO:0000155">
    <property type="term" value="F:phosphorelay sensor kinase activity"/>
    <property type="evidence" value="ECO:0007669"/>
    <property type="project" value="InterPro"/>
</dbReference>
<reference evidence="13 14" key="1">
    <citation type="submission" date="2019-08" db="EMBL/GenBank/DDBJ databases">
        <title>Deep-cultivation of Planctomycetes and their phenomic and genomic characterization uncovers novel biology.</title>
        <authorList>
            <person name="Wiegand S."/>
            <person name="Jogler M."/>
            <person name="Boedeker C."/>
            <person name="Pinto D."/>
            <person name="Vollmers J."/>
            <person name="Rivas-Marin E."/>
            <person name="Kohn T."/>
            <person name="Peeters S.H."/>
            <person name="Heuer A."/>
            <person name="Rast P."/>
            <person name="Oberbeckmann S."/>
            <person name="Bunk B."/>
            <person name="Jeske O."/>
            <person name="Meyerdierks A."/>
            <person name="Storesund J.E."/>
            <person name="Kallscheuer N."/>
            <person name="Luecker S."/>
            <person name="Lage O.M."/>
            <person name="Pohl T."/>
            <person name="Merkel B.J."/>
            <person name="Hornburger P."/>
            <person name="Mueller R.-W."/>
            <person name="Bruemmer F."/>
            <person name="Labrenz M."/>
            <person name="Spormann A.M."/>
            <person name="Op den Camp H."/>
            <person name="Overmann J."/>
            <person name="Amann R."/>
            <person name="Jetten M.S.M."/>
            <person name="Mascher T."/>
            <person name="Medema M.H."/>
            <person name="Devos D.P."/>
            <person name="Kaster A.-K."/>
            <person name="Ovreas L."/>
            <person name="Rohde M."/>
            <person name="Galperin M.Y."/>
            <person name="Jogler C."/>
        </authorList>
    </citation>
    <scope>NUCLEOTIDE SEQUENCE [LARGE SCALE GENOMIC DNA]</scope>
    <source>
        <strain evidence="13 14">UC8</strain>
    </source>
</reference>
<feature type="transmembrane region" description="Helical" evidence="11">
    <location>
        <begin position="108"/>
        <end position="131"/>
    </location>
</feature>
<dbReference type="InterPro" id="IPR036097">
    <property type="entry name" value="HisK_dim/P_sf"/>
</dbReference>
<dbReference type="InterPro" id="IPR005467">
    <property type="entry name" value="His_kinase_dom"/>
</dbReference>
<keyword evidence="11" id="KW-0812">Transmembrane</keyword>
<dbReference type="Gene3D" id="3.30.565.10">
    <property type="entry name" value="Histidine kinase-like ATPase, C-terminal domain"/>
    <property type="match status" value="1"/>
</dbReference>
<dbReference type="SMART" id="SM00387">
    <property type="entry name" value="HATPase_c"/>
    <property type="match status" value="1"/>
</dbReference>
<dbReference type="GO" id="GO:0005886">
    <property type="term" value="C:plasma membrane"/>
    <property type="evidence" value="ECO:0007669"/>
    <property type="project" value="UniProtKB-SubCell"/>
</dbReference>
<feature type="transmembrane region" description="Helical" evidence="11">
    <location>
        <begin position="21"/>
        <end position="44"/>
    </location>
</feature>
<dbReference type="EMBL" id="CP042914">
    <property type="protein sequence ID" value="QEG41556.1"/>
    <property type="molecule type" value="Genomic_DNA"/>
</dbReference>
<proteinExistence type="predicted"/>
<dbReference type="SUPFAM" id="SSF55874">
    <property type="entry name" value="ATPase domain of HSP90 chaperone/DNA topoisomerase II/histidine kinase"/>
    <property type="match status" value="1"/>
</dbReference>
<dbReference type="Gene3D" id="1.10.287.130">
    <property type="match status" value="1"/>
</dbReference>
<dbReference type="CDD" id="cd00075">
    <property type="entry name" value="HATPase"/>
    <property type="match status" value="1"/>
</dbReference>
<comment type="catalytic activity">
    <reaction evidence="1">
        <text>ATP + protein L-histidine = ADP + protein N-phospho-L-histidine.</text>
        <dbReference type="EC" id="2.7.13.3"/>
    </reaction>
</comment>
<dbReference type="SMART" id="SM00388">
    <property type="entry name" value="HisKA"/>
    <property type="match status" value="1"/>
</dbReference>
<keyword evidence="14" id="KW-1185">Reference proteome</keyword>
<dbReference type="EC" id="2.7.13.3" evidence="3"/>
<evidence type="ECO:0000313" key="13">
    <source>
        <dbReference type="EMBL" id="QEG41556.1"/>
    </source>
</evidence>
<keyword evidence="7" id="KW-0547">Nucleotide-binding</keyword>
<dbReference type="InterPro" id="IPR036890">
    <property type="entry name" value="HATPase_C_sf"/>
</dbReference>
<dbReference type="Proteomes" id="UP000325286">
    <property type="component" value="Chromosome"/>
</dbReference>
<dbReference type="SUPFAM" id="SSF47384">
    <property type="entry name" value="Homodimeric domain of signal transducing histidine kinase"/>
    <property type="match status" value="1"/>
</dbReference>
<dbReference type="RefSeq" id="WP_068135164.1">
    <property type="nucleotide sequence ID" value="NZ_CP042914.1"/>
</dbReference>
<evidence type="ECO:0000256" key="11">
    <source>
        <dbReference type="SAM" id="Phobius"/>
    </source>
</evidence>
<evidence type="ECO:0000256" key="9">
    <source>
        <dbReference type="ARBA" id="ARBA00022840"/>
    </source>
</evidence>
<organism evidence="13 14">
    <name type="scientific">Roseimaritima ulvae</name>
    <dbReference type="NCBI Taxonomy" id="980254"/>
    <lineage>
        <taxon>Bacteria</taxon>
        <taxon>Pseudomonadati</taxon>
        <taxon>Planctomycetota</taxon>
        <taxon>Planctomycetia</taxon>
        <taxon>Pirellulales</taxon>
        <taxon>Pirellulaceae</taxon>
        <taxon>Roseimaritima</taxon>
    </lineage>
</organism>
<dbReference type="CDD" id="cd00082">
    <property type="entry name" value="HisKA"/>
    <property type="match status" value="1"/>
</dbReference>
<evidence type="ECO:0000256" key="3">
    <source>
        <dbReference type="ARBA" id="ARBA00012438"/>
    </source>
</evidence>
<evidence type="ECO:0000259" key="12">
    <source>
        <dbReference type="PROSITE" id="PS50109"/>
    </source>
</evidence>
<feature type="transmembrane region" description="Helical" evidence="11">
    <location>
        <begin position="50"/>
        <end position="70"/>
    </location>
</feature>
<comment type="subcellular location">
    <subcellularLocation>
        <location evidence="2">Cell membrane</location>
        <topology evidence="2">Multi-pass membrane protein</topology>
    </subcellularLocation>
</comment>
<dbReference type="GO" id="GO:0005524">
    <property type="term" value="F:ATP binding"/>
    <property type="evidence" value="ECO:0007669"/>
    <property type="project" value="UniProtKB-KW"/>
</dbReference>
<evidence type="ECO:0000256" key="1">
    <source>
        <dbReference type="ARBA" id="ARBA00000085"/>
    </source>
</evidence>
<dbReference type="InterPro" id="IPR050980">
    <property type="entry name" value="2C_sensor_his_kinase"/>
</dbReference>
<feature type="coiled-coil region" evidence="10">
    <location>
        <begin position="200"/>
        <end position="227"/>
    </location>
</feature>